<dbReference type="GO" id="GO:0007099">
    <property type="term" value="P:centriole replication"/>
    <property type="evidence" value="ECO:0007669"/>
    <property type="project" value="TreeGrafter"/>
</dbReference>
<feature type="domain" description="Rotatin N-terminal" evidence="1">
    <location>
        <begin position="21"/>
        <end position="115"/>
    </location>
</feature>
<dbReference type="InterPro" id="IPR030791">
    <property type="entry name" value="Rotatin"/>
</dbReference>
<dbReference type="EMBL" id="JAHXZJ010000374">
    <property type="protein sequence ID" value="KAH0560665.1"/>
    <property type="molecule type" value="Genomic_DNA"/>
</dbReference>
<sequence>MSITNAITSVHVEKLNHNLEEIRLRALDNIIAKLNHGFGCDCDSVKRELVSKLFNWFTFDTIPHPDKVLNLIHQLITTNVINPSIFGKLRFQNELGQLRKRLDSAWHDKLYEIEEAVLQHASPALETMGNNDLRSLAGNITNRKTVTENNIQKTDCNIKNNEFVNHEYDKIQDNFINHSTESLNDTIQLDLTIPSDTGTPLSRKTERAIRWLVMPWQPLVSSDRGVLSAIEEALNNSADIGLIVRTCEFVSNVMLQDFPAEVFLQRPSIVTILQNLLETCIQDPKVDACHLIPVILRTFNKLTRSLRFRIYYYCDPSIANRRQKNLSGQLDSSCQSLEDRESSESGLPEANYQAYQSAAMSDQSPSVADNVDESVLQLQQMLIPNFCIEVFTSTLKLLTIYDDSLRPLKDIKNILDLTWELVQLLILSVMPNIWFSSDQLSLKIHENLKFIMKLLGDVLEYCRSYSTADHWRITYLRLLCIVTKLLSSLVPLELAEYIIPSALKTALCVAVMDAPIYLMYPDLNIILQEYTRRFQGTVEIQYIKLFDETRLITKSMKAAISILKLNFSHDHLTIDTLRTMYSSKSCLIYHKNLSILKKYFFLMQNLYHMKLDKENKAIAVKLILYLLANEDEEIRVNTYEECHWLVSSTLGIETARGRYNWTSVAFLFEPSLLVEIICHGVADEKTKSLAEDILLYILKGKLQMGDGWLVFLEALIQVLPLLQCLAEMKSSLGQCLSKMLDPDIATSIQLPFLEVLKGNARYLFSRDGAIREEAACRLIYLLGTEKNSSNKLPQLASLHGLPLGSLLIVDRQGSLKKTEGSYQRSSLLSVIEMLKSPNVEPKVRKSALVQISVMLTDSSLHKLFLKENGLKVILDIFDKALIEKDYDNYPDSVIPILTILKLISSTQCTVRHELSTNTDVFINVMRSLFLFPNHECVKLDVSYLLFILLYSEFMMRLNNNDGSNLNYSLPYMVIVKMHSPIISKTHWKSSIHRKSDTSLLYSSNSLALTFIRQYWAWEWNNGTEILWIPWTNLNDSGILSNLMIKEPELAVLKYSSIRYYCSQQLINIKNSSAHEEVMYAIDYLWMYIRLCSCLQFMHIRELTSLPWESTFERFLLSHPMSKEDCDLFVDVLNFLYIHINVTHDPEVIGWLSKTLKNITKSLADLLQSLDTHNQDVHQSVLKLVRSCSSLEKLQQPQDLSSDMWNDYIELVITNLCSSDQQHFYNLVYLDWLLTCLTYLTSKSHYNCSTDLLLSSGDALIELIISFHGNGAVSFMGLSITRNSIICLNHLLHHMQASLSKINWTNYWFGEGKTLSWLPTLWKNRDPLVRASALQLLAGLVKAPHIAQQLLNGLAMAPSELCQTLLKFIINHEESSIVREYACIIMSNLIKNSANSSFKYVDSLRSNVILIYIEQMNVYYEISLLCSNIYLPMTLDSELVDDGDDDYDNDNNNKHDNDSEASTKISLFPRSVLQFYNCHDELLMLSVKDSIGDNFPQFLSTPSLITSVCTFLNNLIDVGERDVINKIYEHSLDKYLLGCFGSIPKINKMKKYKSIRQCYDIIEMYINICILLTNCVKSCNNFATVVNFSPDFLYLLFNYLDKNNLNQDNSKLVDLHNKLSTQVFKFLSILSLTENQHVESLRTAIEIAAPEMVIKSICNAINHSDVELRMSGVACLAFLLSQEIAREDQIKCGIPSLGAVLDSTFTHTINHQADSNLREVLSDVNKLALKTSSKHSKTFFNSDDGGCTDSNKSEKCIPIGSELCKSLIHLLIAHNYAKSNTNTKRARDKDLIIAALSNLLCVSDKAKNTALEDNLAGTCILILKELYYELNLHPHHVHRTQLERDKRLQPLLNDVNRVMTLLMNFAHNNETVKCTLSKLGLADILHKLWAWISLNDSTLLSSLKLLATYMTNCPEAGQSLTLTTTLPGTGPRKTPNTVSLIHIIVHLVSKEIDKAGQSYNNQRLRFSFHVLKNAVHAHDCRVSISKSNLLQFLTKIHPSSTKRSKPWPLIEIYCLEFLVDFTFFEEGQISVSKAVDGLEVLIQLSRCNTPATRILALSTLRNLLFNFSNRPRILCSVDFMNLLHTVFKSGSLCEIGIAGSMLWSLIANSQKGKLIARSTGLPNSIQKVLGRLTLRPEEKNDQDLVRMLQYIIRVLSAWSGANN</sequence>
<keyword evidence="3" id="KW-1185">Reference proteome</keyword>
<accession>A0AAV7IY49</accession>
<gene>
    <name evidence="2" type="ORF">KQX54_006803</name>
</gene>
<dbReference type="GO" id="GO:0036064">
    <property type="term" value="C:ciliary basal body"/>
    <property type="evidence" value="ECO:0007669"/>
    <property type="project" value="InterPro"/>
</dbReference>
<dbReference type="SUPFAM" id="SSF48371">
    <property type="entry name" value="ARM repeat"/>
    <property type="match status" value="2"/>
</dbReference>
<dbReference type="InterPro" id="IPR016024">
    <property type="entry name" value="ARM-type_fold"/>
</dbReference>
<dbReference type="GO" id="GO:0010457">
    <property type="term" value="P:centriole-centriole cohesion"/>
    <property type="evidence" value="ECO:0007669"/>
    <property type="project" value="TreeGrafter"/>
</dbReference>
<evidence type="ECO:0000313" key="3">
    <source>
        <dbReference type="Proteomes" id="UP000826195"/>
    </source>
</evidence>
<dbReference type="GO" id="GO:0032053">
    <property type="term" value="P:ciliary basal body organization"/>
    <property type="evidence" value="ECO:0007669"/>
    <property type="project" value="TreeGrafter"/>
</dbReference>
<protein>
    <recommendedName>
        <fullName evidence="1">Rotatin N-terminal domain-containing protein</fullName>
    </recommendedName>
</protein>
<dbReference type="PANTHER" id="PTHR31691:SF1">
    <property type="entry name" value="ROTATIN"/>
    <property type="match status" value="1"/>
</dbReference>
<dbReference type="PANTHER" id="PTHR31691">
    <property type="entry name" value="ROTATIN"/>
    <property type="match status" value="1"/>
</dbReference>
<dbReference type="InterPro" id="IPR011989">
    <property type="entry name" value="ARM-like"/>
</dbReference>
<dbReference type="Gene3D" id="1.25.10.10">
    <property type="entry name" value="Leucine-rich Repeat Variant"/>
    <property type="match status" value="2"/>
</dbReference>
<dbReference type="GO" id="GO:0005814">
    <property type="term" value="C:centriole"/>
    <property type="evidence" value="ECO:0007669"/>
    <property type="project" value="TreeGrafter"/>
</dbReference>
<dbReference type="Pfam" id="PF14726">
    <property type="entry name" value="RTTN_N"/>
    <property type="match status" value="1"/>
</dbReference>
<dbReference type="InterPro" id="IPR029249">
    <property type="entry name" value="Rotatin_N"/>
</dbReference>
<proteinExistence type="predicted"/>
<dbReference type="GO" id="GO:0005813">
    <property type="term" value="C:centrosome"/>
    <property type="evidence" value="ECO:0007669"/>
    <property type="project" value="InterPro"/>
</dbReference>
<organism evidence="2 3">
    <name type="scientific">Cotesia glomerata</name>
    <name type="common">Lepidopteran parasitic wasp</name>
    <name type="synonym">Apanteles glomeratus</name>
    <dbReference type="NCBI Taxonomy" id="32391"/>
    <lineage>
        <taxon>Eukaryota</taxon>
        <taxon>Metazoa</taxon>
        <taxon>Ecdysozoa</taxon>
        <taxon>Arthropoda</taxon>
        <taxon>Hexapoda</taxon>
        <taxon>Insecta</taxon>
        <taxon>Pterygota</taxon>
        <taxon>Neoptera</taxon>
        <taxon>Endopterygota</taxon>
        <taxon>Hymenoptera</taxon>
        <taxon>Apocrita</taxon>
        <taxon>Ichneumonoidea</taxon>
        <taxon>Braconidae</taxon>
        <taxon>Microgastrinae</taxon>
        <taxon>Cotesia</taxon>
    </lineage>
</organism>
<reference evidence="2 3" key="1">
    <citation type="journal article" date="2021" name="J. Hered.">
        <title>A chromosome-level genome assembly of the parasitoid wasp, Cotesia glomerata (Hymenoptera: Braconidae).</title>
        <authorList>
            <person name="Pinto B.J."/>
            <person name="Weis J.J."/>
            <person name="Gamble T."/>
            <person name="Ode P.J."/>
            <person name="Paul R."/>
            <person name="Zaspel J.M."/>
        </authorList>
    </citation>
    <scope>NUCLEOTIDE SEQUENCE [LARGE SCALE GENOMIC DNA]</scope>
    <source>
        <strain evidence="2">CgM1</strain>
    </source>
</reference>
<dbReference type="Proteomes" id="UP000826195">
    <property type="component" value="Unassembled WGS sequence"/>
</dbReference>
<evidence type="ECO:0000259" key="1">
    <source>
        <dbReference type="Pfam" id="PF14726"/>
    </source>
</evidence>
<evidence type="ECO:0000313" key="2">
    <source>
        <dbReference type="EMBL" id="KAH0560665.1"/>
    </source>
</evidence>
<comment type="caution">
    <text evidence="2">The sequence shown here is derived from an EMBL/GenBank/DDBJ whole genome shotgun (WGS) entry which is preliminary data.</text>
</comment>
<name>A0AAV7IY49_COTGL</name>